<dbReference type="InterPro" id="IPR010233">
    <property type="entry name" value="UbiG_MeTrfase"/>
</dbReference>
<dbReference type="EMBL" id="BDGG01000006">
    <property type="protein sequence ID" value="GAV00529.1"/>
    <property type="molecule type" value="Genomic_DNA"/>
</dbReference>
<keyword evidence="2" id="KW-0812">Transmembrane</keyword>
<proteinExistence type="predicted"/>
<dbReference type="Gene3D" id="3.40.50.150">
    <property type="entry name" value="Vaccinia Virus protein VP39"/>
    <property type="match status" value="1"/>
</dbReference>
<dbReference type="OrthoDB" id="3265906at2759"/>
<keyword evidence="2" id="KW-1133">Transmembrane helix</keyword>
<evidence type="ECO:0000313" key="3">
    <source>
        <dbReference type="EMBL" id="GAV00529.1"/>
    </source>
</evidence>
<keyword evidence="4" id="KW-1185">Reference proteome</keyword>
<dbReference type="CDD" id="cd02440">
    <property type="entry name" value="AdoMet_MTases"/>
    <property type="match status" value="1"/>
</dbReference>
<dbReference type="Pfam" id="PF13489">
    <property type="entry name" value="Methyltransf_23"/>
    <property type="match status" value="1"/>
</dbReference>
<dbReference type="Proteomes" id="UP000186922">
    <property type="component" value="Unassembled WGS sequence"/>
</dbReference>
<dbReference type="AlphaFoldDB" id="A0A1D1VPQ6"/>
<dbReference type="InterPro" id="IPR029063">
    <property type="entry name" value="SAM-dependent_MTases_sf"/>
</dbReference>
<feature type="transmembrane region" description="Helical" evidence="2">
    <location>
        <begin position="240"/>
        <end position="261"/>
    </location>
</feature>
<evidence type="ECO:0000256" key="2">
    <source>
        <dbReference type="SAM" id="Phobius"/>
    </source>
</evidence>
<dbReference type="GO" id="GO:0010420">
    <property type="term" value="F:polyprenyldihydroxybenzoate methyltransferase activity"/>
    <property type="evidence" value="ECO:0007669"/>
    <property type="project" value="InterPro"/>
</dbReference>
<evidence type="ECO:0000313" key="4">
    <source>
        <dbReference type="Proteomes" id="UP000186922"/>
    </source>
</evidence>
<reference evidence="3 4" key="1">
    <citation type="journal article" date="2016" name="Nat. Commun.">
        <title>Extremotolerant tardigrade genome and improved radiotolerance of human cultured cells by tardigrade-unique protein.</title>
        <authorList>
            <person name="Hashimoto T."/>
            <person name="Horikawa D.D."/>
            <person name="Saito Y."/>
            <person name="Kuwahara H."/>
            <person name="Kozuka-Hata H."/>
            <person name="Shin-I T."/>
            <person name="Minakuchi Y."/>
            <person name="Ohishi K."/>
            <person name="Motoyama A."/>
            <person name="Aizu T."/>
            <person name="Enomoto A."/>
            <person name="Kondo K."/>
            <person name="Tanaka S."/>
            <person name="Hara Y."/>
            <person name="Koshikawa S."/>
            <person name="Sagara H."/>
            <person name="Miura T."/>
            <person name="Yokobori S."/>
            <person name="Miyagawa K."/>
            <person name="Suzuki Y."/>
            <person name="Kubo T."/>
            <person name="Oyama M."/>
            <person name="Kohara Y."/>
            <person name="Fujiyama A."/>
            <person name="Arakawa K."/>
            <person name="Katayama T."/>
            <person name="Toyoda A."/>
            <person name="Kunieda T."/>
        </authorList>
    </citation>
    <scope>NUCLEOTIDE SEQUENCE [LARGE SCALE GENOMIC DNA]</scope>
    <source>
        <strain evidence="3 4">YOKOZUNA-1</strain>
    </source>
</reference>
<accession>A0A1D1VPQ6</accession>
<feature type="transmembrane region" description="Helical" evidence="2">
    <location>
        <begin position="7"/>
        <end position="28"/>
    </location>
</feature>
<keyword evidence="2" id="KW-0472">Membrane</keyword>
<feature type="region of interest" description="Disordered" evidence="1">
    <location>
        <begin position="37"/>
        <end position="64"/>
    </location>
</feature>
<dbReference type="STRING" id="947166.A0A1D1VPQ6"/>
<gene>
    <name evidence="3" type="primary">RvY_11362-1</name>
    <name evidence="3" type="synonym">RvY_11362.1</name>
    <name evidence="3" type="ORF">RvY_11362</name>
</gene>
<name>A0A1D1VPQ6_RAMVA</name>
<comment type="caution">
    <text evidence="3">The sequence shown here is derived from an EMBL/GenBank/DDBJ whole genome shotgun (WGS) entry which is preliminary data.</text>
</comment>
<feature type="compositionally biased region" description="Polar residues" evidence="1">
    <location>
        <begin position="42"/>
        <end position="64"/>
    </location>
</feature>
<protein>
    <recommendedName>
        <fullName evidence="5">Polyprenyldihydroxybenzoate methyltransferase</fullName>
    </recommendedName>
</protein>
<dbReference type="NCBIfam" id="TIGR01983">
    <property type="entry name" value="UbiG"/>
    <property type="match status" value="1"/>
</dbReference>
<dbReference type="SUPFAM" id="SSF53335">
    <property type="entry name" value="S-adenosyl-L-methionine-dependent methyltransferases"/>
    <property type="match status" value="1"/>
</dbReference>
<evidence type="ECO:0008006" key="5">
    <source>
        <dbReference type="Google" id="ProtNLM"/>
    </source>
</evidence>
<organism evidence="3 4">
    <name type="scientific">Ramazzottius varieornatus</name>
    <name type="common">Water bear</name>
    <name type="synonym">Tardigrade</name>
    <dbReference type="NCBI Taxonomy" id="947166"/>
    <lineage>
        <taxon>Eukaryota</taxon>
        <taxon>Metazoa</taxon>
        <taxon>Ecdysozoa</taxon>
        <taxon>Tardigrada</taxon>
        <taxon>Eutardigrada</taxon>
        <taxon>Parachela</taxon>
        <taxon>Hypsibioidea</taxon>
        <taxon>Ramazzottiidae</taxon>
        <taxon>Ramazzottius</taxon>
    </lineage>
</organism>
<evidence type="ECO:0000256" key="1">
    <source>
        <dbReference type="SAM" id="MobiDB-lite"/>
    </source>
</evidence>
<dbReference type="PANTHER" id="PTHR43861">
    <property type="entry name" value="TRANS-ACONITATE 2-METHYLTRANSFERASE-RELATED"/>
    <property type="match status" value="1"/>
</dbReference>
<dbReference type="GO" id="GO:0061542">
    <property type="term" value="F:3-demethylubiquinol 3-O-methyltransferase activity"/>
    <property type="evidence" value="ECO:0007669"/>
    <property type="project" value="InterPro"/>
</dbReference>
<sequence length="324" mass="36617">MGLVWRLLLLALIPLRIFLELFWCYIWTPRDKKTRTIHPANKATNGRSPSTLPSSNGHDGQVDTTAVSPDKLKDLYDALDLWWGPTSCLQVMSRMNKVRMPIIVQTYIRDVQGRQFDPSVPKEATPLLGARICDVGCGGGYLTEALVDAGAEVVAIDANEVTLLAAKQHWTETRGLKVNGPEYHQALVQEFSQRHEGKFDIVVCSELIGNVTDSMSLIPHILKLVREGGAVVITTNNRTLFSLLFTIIWLEHVAAVVPFNFRHLYKFIRPQELHRELKKYNVEPIETIGFLPLGLTARLTWRLQWVLTSFTGLWYAQVAKKVFA</sequence>